<accession>A0ABQ4YAN3</accession>
<dbReference type="InterPro" id="IPR036875">
    <property type="entry name" value="Znf_CCHC_sf"/>
</dbReference>
<evidence type="ECO:0000313" key="2">
    <source>
        <dbReference type="EMBL" id="GJS74450.1"/>
    </source>
</evidence>
<sequence length="119" mass="13334">MERSQVLYWGTEGAVHANETQINDGKEQSYGFQDGKVVVSRVRERYNATNQGRPFQRNNSRGNGVAGNVGGQNRGGMINPGQAKPIKCYNCKRLGHIALNVPRPKRLQDTRPTSRTRCY</sequence>
<name>A0ABQ4YAN3_9ASTR</name>
<evidence type="ECO:0000313" key="3">
    <source>
        <dbReference type="Proteomes" id="UP001151760"/>
    </source>
</evidence>
<reference evidence="2" key="2">
    <citation type="submission" date="2022-01" db="EMBL/GenBank/DDBJ databases">
        <authorList>
            <person name="Yamashiro T."/>
            <person name="Shiraishi A."/>
            <person name="Satake H."/>
            <person name="Nakayama K."/>
        </authorList>
    </citation>
    <scope>NUCLEOTIDE SEQUENCE</scope>
</reference>
<organism evidence="2 3">
    <name type="scientific">Tanacetum coccineum</name>
    <dbReference type="NCBI Taxonomy" id="301880"/>
    <lineage>
        <taxon>Eukaryota</taxon>
        <taxon>Viridiplantae</taxon>
        <taxon>Streptophyta</taxon>
        <taxon>Embryophyta</taxon>
        <taxon>Tracheophyta</taxon>
        <taxon>Spermatophyta</taxon>
        <taxon>Magnoliopsida</taxon>
        <taxon>eudicotyledons</taxon>
        <taxon>Gunneridae</taxon>
        <taxon>Pentapetalae</taxon>
        <taxon>asterids</taxon>
        <taxon>campanulids</taxon>
        <taxon>Asterales</taxon>
        <taxon>Asteraceae</taxon>
        <taxon>Asteroideae</taxon>
        <taxon>Anthemideae</taxon>
        <taxon>Anthemidinae</taxon>
        <taxon>Tanacetum</taxon>
    </lineage>
</organism>
<dbReference type="EMBL" id="BQNB010010232">
    <property type="protein sequence ID" value="GJS74450.1"/>
    <property type="molecule type" value="Genomic_DNA"/>
</dbReference>
<dbReference type="Proteomes" id="UP001151760">
    <property type="component" value="Unassembled WGS sequence"/>
</dbReference>
<feature type="compositionally biased region" description="Gly residues" evidence="1">
    <location>
        <begin position="64"/>
        <end position="74"/>
    </location>
</feature>
<protein>
    <submittedName>
        <fullName evidence="2">Retrovirus-related pol polyprotein from transposon TNT 1-94</fullName>
    </submittedName>
</protein>
<feature type="region of interest" description="Disordered" evidence="1">
    <location>
        <begin position="47"/>
        <end position="79"/>
    </location>
</feature>
<reference evidence="2" key="1">
    <citation type="journal article" date="2022" name="Int. J. Mol. Sci.">
        <title>Draft Genome of Tanacetum Coccineum: Genomic Comparison of Closely Related Tanacetum-Family Plants.</title>
        <authorList>
            <person name="Yamashiro T."/>
            <person name="Shiraishi A."/>
            <person name="Nakayama K."/>
            <person name="Satake H."/>
        </authorList>
    </citation>
    <scope>NUCLEOTIDE SEQUENCE</scope>
</reference>
<dbReference type="SUPFAM" id="SSF57756">
    <property type="entry name" value="Retrovirus zinc finger-like domains"/>
    <property type="match status" value="1"/>
</dbReference>
<evidence type="ECO:0000256" key="1">
    <source>
        <dbReference type="SAM" id="MobiDB-lite"/>
    </source>
</evidence>
<proteinExistence type="predicted"/>
<keyword evidence="3" id="KW-1185">Reference proteome</keyword>
<gene>
    <name evidence="2" type="ORF">Tco_0707291</name>
</gene>
<dbReference type="Gene3D" id="4.10.60.10">
    <property type="entry name" value="Zinc finger, CCHC-type"/>
    <property type="match status" value="1"/>
</dbReference>
<comment type="caution">
    <text evidence="2">The sequence shown here is derived from an EMBL/GenBank/DDBJ whole genome shotgun (WGS) entry which is preliminary data.</text>
</comment>